<evidence type="ECO:0000256" key="10">
    <source>
        <dbReference type="ARBA" id="ARBA00052053"/>
    </source>
</evidence>
<feature type="binding site" evidence="11">
    <location>
        <position position="240"/>
    </location>
    <ligand>
        <name>N-acetyl-D-glucosamine</name>
        <dbReference type="ChEBI" id="CHEBI:506227"/>
    </ligand>
</feature>
<sequence length="498" mass="57596">MIYNFNLGIGWASSGVEYAQLYRARIFRGLGLPAKFIFTDMFPQENIEHFTANIGFNDDEVIWLYTYFTDFKTAPVTYTLGDFEETLSDKDYKLVRNGKTARIIFNHEDKFLTLYFSDQEERKLHRVEYVSHGYLIRKDYFTYGRIYSEYYAPLNGSAHLYLRRFFNTDGSTAYEQMIDDGNMMFRFPDHIFYSKEEFVGYFVKSLNLTDKDTLIIDRTTGIGQSILENCGYARIGIVVHAEHYSPGSSNDDYILWNNFYEYTFDMARHISFFITSTDAQRDVMTEQFKKYVGKAPEVVTIPVGSLSRLRYPLPEKGRRPFSCVTASRLATEKHLDWVIEACVKAHEEAEELTLDIYGEGKEGEALEKLITERKADSYIHLVGQHDMTDVYQNYELYVSGSTSEGFGLSLMEAVGAGLPIVGFDVPYGNPTFIDHGKNGYLVPVDEEMSPQEYIEGLRRAIVKYFTEADRSAFEKASYDKAENFLTKKVMQKWKDVIR</sequence>
<dbReference type="Pfam" id="PF22145">
    <property type="entry name" value="GtfA_EBD"/>
    <property type="match status" value="1"/>
</dbReference>
<dbReference type="GO" id="GO:0016757">
    <property type="term" value="F:glycosyltransferase activity"/>
    <property type="evidence" value="ECO:0007669"/>
    <property type="project" value="UniProtKB-UniRule"/>
</dbReference>
<evidence type="ECO:0000256" key="4">
    <source>
        <dbReference type="ARBA" id="ARBA00022475"/>
    </source>
</evidence>
<feature type="domain" description="GtfA extended beta-sheet meander" evidence="12">
    <location>
        <begin position="96"/>
        <end position="189"/>
    </location>
</feature>
<dbReference type="Pfam" id="PF13692">
    <property type="entry name" value="Glyco_trans_1_4"/>
    <property type="match status" value="1"/>
</dbReference>
<dbReference type="GO" id="GO:0005737">
    <property type="term" value="C:cytoplasm"/>
    <property type="evidence" value="ECO:0007669"/>
    <property type="project" value="UniProtKB-SubCell"/>
</dbReference>
<proteinExistence type="inferred from homology"/>
<evidence type="ECO:0000256" key="6">
    <source>
        <dbReference type="ARBA" id="ARBA00022676"/>
    </source>
</evidence>
<feature type="binding site" evidence="11">
    <location>
        <begin position="384"/>
        <end position="385"/>
    </location>
    <ligand>
        <name>UDP</name>
        <dbReference type="ChEBI" id="CHEBI:58223"/>
    </ligand>
</feature>
<dbReference type="SUPFAM" id="SSF53756">
    <property type="entry name" value="UDP-Glycosyltransferase/glycogen phosphorylase"/>
    <property type="match status" value="1"/>
</dbReference>
<keyword evidence="14" id="KW-1185">Reference proteome</keyword>
<dbReference type="GO" id="GO:0017122">
    <property type="term" value="C:protein N-acetylglucosaminyltransferase complex"/>
    <property type="evidence" value="ECO:0007669"/>
    <property type="project" value="UniProtKB-UniRule"/>
</dbReference>
<evidence type="ECO:0000256" key="5">
    <source>
        <dbReference type="ARBA" id="ARBA00022490"/>
    </source>
</evidence>
<keyword evidence="4 11" id="KW-1003">Cell membrane</keyword>
<evidence type="ECO:0000313" key="13">
    <source>
        <dbReference type="EMBL" id="MQN00659.1"/>
    </source>
</evidence>
<gene>
    <name evidence="11 13" type="primary">gtfA</name>
    <name evidence="13" type="ORF">FRC54_01480</name>
</gene>
<dbReference type="InterPro" id="IPR054396">
    <property type="entry name" value="GtfA_EBD"/>
</dbReference>
<comment type="subcellular location">
    <subcellularLocation>
        <location evidence="1 11">Cell membrane</location>
        <topology evidence="11">Peripheral membrane protein</topology>
    </subcellularLocation>
    <subcellularLocation>
        <location evidence="11">Cytoplasm</location>
    </subcellularLocation>
    <text evidence="11">Cell membrane association requires GtfB.</text>
</comment>
<dbReference type="Proteomes" id="UP000460257">
    <property type="component" value="Unassembled WGS sequence"/>
</dbReference>
<evidence type="ECO:0000256" key="11">
    <source>
        <dbReference type="HAMAP-Rule" id="MF_01472"/>
    </source>
</evidence>
<dbReference type="CDD" id="cd04949">
    <property type="entry name" value="GT4_GtfA-like"/>
    <property type="match status" value="1"/>
</dbReference>
<evidence type="ECO:0000259" key="12">
    <source>
        <dbReference type="Pfam" id="PF22145"/>
    </source>
</evidence>
<accession>A0A6N7IWS3</accession>
<dbReference type="PANTHER" id="PTHR12526:SF629">
    <property type="entry name" value="TEICHURONIC ACID BIOSYNTHESIS GLYCOSYLTRANSFERASE TUAH-RELATED"/>
    <property type="match status" value="1"/>
</dbReference>
<organism evidence="13 14">
    <name type="scientific">Candidatus Weimeria bifida</name>
    <dbReference type="NCBI Taxonomy" id="2599074"/>
    <lineage>
        <taxon>Bacteria</taxon>
        <taxon>Bacillati</taxon>
        <taxon>Bacillota</taxon>
        <taxon>Clostridia</taxon>
        <taxon>Lachnospirales</taxon>
        <taxon>Lachnospiraceae</taxon>
        <taxon>Candidatus Weimeria</taxon>
    </lineage>
</organism>
<feature type="binding site" evidence="11">
    <location>
        <begin position="404"/>
        <end position="407"/>
    </location>
    <ligand>
        <name>N-acetyl-D-glucosamine</name>
        <dbReference type="ChEBI" id="CHEBI:506227"/>
    </ligand>
</feature>
<keyword evidence="6 11" id="KW-0328">Glycosyltransferase</keyword>
<comment type="function">
    <text evidence="11">Required for polymorphic O-glycosylation of the serine-rich repeat protein in this bacteria. Catalyzes the first step in glycosylation by transferring N-acetylglucosamine from UDP-GlcNAc to serine residues in the substrate protein. Part of the accessory SecA2/SecY2 system specifically required to export serine-rich repeat cell wall proteins usually encoded upstream in the same operon.</text>
</comment>
<comment type="caution">
    <text evidence="13">The sequence shown here is derived from an EMBL/GenBank/DDBJ whole genome shotgun (WGS) entry which is preliminary data.</text>
</comment>
<keyword evidence="8 11" id="KW-0547">Nucleotide-binding</keyword>
<dbReference type="HAMAP" id="MF_01472">
    <property type="entry name" value="GtfA"/>
    <property type="match status" value="1"/>
</dbReference>
<dbReference type="InterPro" id="IPR014267">
    <property type="entry name" value="GtfA"/>
</dbReference>
<comment type="similarity">
    <text evidence="3 11">Belongs to the glycosyltransferase group 1 family. Glycosyltransferase 4 subfamily.</text>
</comment>
<reference evidence="13" key="1">
    <citation type="journal article" date="2020" name="Appl. Environ. Microbiol.">
        <title>Medium-Chain Fatty Acid Synthesis by 'Candidatus Weimeria bifida' gen. nov., sp. nov., and 'Candidatus Pseudoramibacter fermentans' sp. nov.</title>
        <authorList>
            <person name="Scarborough M.J."/>
            <person name="Myers K.S."/>
            <person name="Donohue T.J."/>
            <person name="Noguera D.R."/>
        </authorList>
    </citation>
    <scope>NUCLEOTIDE SEQUENCE</scope>
    <source>
        <strain evidence="13">LCO1.1</strain>
    </source>
</reference>
<comment type="pathway">
    <text evidence="2 11">Protein modification; protein glycosylation.</text>
</comment>
<evidence type="ECO:0000256" key="9">
    <source>
        <dbReference type="ARBA" id="ARBA00023136"/>
    </source>
</evidence>
<evidence type="ECO:0000256" key="1">
    <source>
        <dbReference type="ARBA" id="ARBA00004236"/>
    </source>
</evidence>
<dbReference type="GO" id="GO:0000166">
    <property type="term" value="F:nucleotide binding"/>
    <property type="evidence" value="ECO:0007669"/>
    <property type="project" value="UniProtKB-KW"/>
</dbReference>
<protein>
    <recommendedName>
        <fullName evidence="11">UDP-N-acetylglucosamine--peptide N-acetylglucosaminyltransferase GtfA subunit</fullName>
        <ecNumber evidence="11">2.4.1.-</ecNumber>
    </recommendedName>
    <alternativeName>
        <fullName evidence="11">Glycosyltransferase GtfA</fullName>
    </alternativeName>
</protein>
<keyword evidence="5 11" id="KW-0963">Cytoplasm</keyword>
<evidence type="ECO:0000313" key="14">
    <source>
        <dbReference type="Proteomes" id="UP000460257"/>
    </source>
</evidence>
<dbReference type="AlphaFoldDB" id="A0A6N7IWS3"/>
<comment type="catalytic activity">
    <reaction evidence="10 11">
        <text>L-seryl-[protein] + UDP-N-acetyl-alpha-D-glucosamine = 3-O-[N-acetyl-alpha-D-glucosaminyl]-L-seryl-[protein] + UDP + H(+)</text>
        <dbReference type="Rhea" id="RHEA:59872"/>
        <dbReference type="Rhea" id="RHEA-COMP:9863"/>
        <dbReference type="Rhea" id="RHEA-COMP:15471"/>
        <dbReference type="ChEBI" id="CHEBI:15378"/>
        <dbReference type="ChEBI" id="CHEBI:29999"/>
        <dbReference type="ChEBI" id="CHEBI:57705"/>
        <dbReference type="ChEBI" id="CHEBI:58223"/>
        <dbReference type="ChEBI" id="CHEBI:143279"/>
    </reaction>
</comment>
<dbReference type="EC" id="2.4.1.-" evidence="11"/>
<dbReference type="EMBL" id="VOGC01000002">
    <property type="protein sequence ID" value="MQN00659.1"/>
    <property type="molecule type" value="Genomic_DNA"/>
</dbReference>
<evidence type="ECO:0000256" key="3">
    <source>
        <dbReference type="ARBA" id="ARBA00009481"/>
    </source>
</evidence>
<dbReference type="UniPathway" id="UPA00378"/>
<evidence type="ECO:0000256" key="7">
    <source>
        <dbReference type="ARBA" id="ARBA00022679"/>
    </source>
</evidence>
<dbReference type="Gene3D" id="3.40.50.2000">
    <property type="entry name" value="Glycogen Phosphorylase B"/>
    <property type="match status" value="2"/>
</dbReference>
<comment type="subunit">
    <text evidence="11">Forms a heterotetramer with 2 subunits each of GtfA and GtfB. Part of the accessory SecA2/SecY2 protein translocation apparatus.</text>
</comment>
<dbReference type="NCBIfam" id="TIGR02918">
    <property type="entry name" value="accessory Sec system glycosyltransferase GtfA"/>
    <property type="match status" value="1"/>
</dbReference>
<evidence type="ECO:0000256" key="2">
    <source>
        <dbReference type="ARBA" id="ARBA00004922"/>
    </source>
</evidence>
<name>A0A6N7IWS3_9FIRM</name>
<evidence type="ECO:0000256" key="8">
    <source>
        <dbReference type="ARBA" id="ARBA00022741"/>
    </source>
</evidence>
<feature type="binding site" evidence="11">
    <location>
        <begin position="15"/>
        <end position="18"/>
    </location>
    <ligand>
        <name>UDP</name>
        <dbReference type="ChEBI" id="CHEBI:58223"/>
    </ligand>
</feature>
<dbReference type="FunFam" id="3.40.50.2000:FF:000196">
    <property type="entry name" value="UDP-N-acetylglucosamine--peptide N-acetylglucosaminyltransferase GtfA subunit"/>
    <property type="match status" value="1"/>
</dbReference>
<dbReference type="PANTHER" id="PTHR12526">
    <property type="entry name" value="GLYCOSYLTRANSFERASE"/>
    <property type="match status" value="1"/>
</dbReference>
<dbReference type="GO" id="GO:0005886">
    <property type="term" value="C:plasma membrane"/>
    <property type="evidence" value="ECO:0007669"/>
    <property type="project" value="UniProtKB-SubCell"/>
</dbReference>
<keyword evidence="7 11" id="KW-0808">Transferase</keyword>
<keyword evidence="9 11" id="KW-0472">Membrane</keyword>